<feature type="compositionally biased region" description="Gly residues" evidence="1">
    <location>
        <begin position="819"/>
        <end position="829"/>
    </location>
</feature>
<feature type="region of interest" description="Disordered" evidence="1">
    <location>
        <begin position="435"/>
        <end position="745"/>
    </location>
</feature>
<feature type="compositionally biased region" description="Low complexity" evidence="1">
    <location>
        <begin position="1315"/>
        <end position="1337"/>
    </location>
</feature>
<feature type="compositionally biased region" description="Low complexity" evidence="1">
    <location>
        <begin position="768"/>
        <end position="782"/>
    </location>
</feature>
<protein>
    <recommendedName>
        <fullName evidence="2">Novel toxin 15 domain-containing protein</fullName>
    </recommendedName>
</protein>
<feature type="compositionally biased region" description="Gly residues" evidence="1">
    <location>
        <begin position="457"/>
        <end position="468"/>
    </location>
</feature>
<feature type="region of interest" description="Disordered" evidence="1">
    <location>
        <begin position="1290"/>
        <end position="1392"/>
    </location>
</feature>
<dbReference type="OrthoDB" id="5066592at2"/>
<gene>
    <name evidence="3" type="ORF">ESP51_10950</name>
</gene>
<sequence>MANVKLDPARLVQDGEDLYSIAKSLDSAVSTLQSRLNSSGGMAGDDNAAEEFCEGSEGYDALAGPTIDGVASFGNALRILDAALSNTARAYDGAQKVGAGIDPASASPAEATATIDESKASVPSALGAGWPGALGEFQELIEWGLSQIGVVIPTGDEDKLQAASEAWGTFGDSIQSARSRVTSSMPNVSAMTLPQQDKMLSCRASLAEGLNSMRESADGMQQWIADFRTQLRQMREELGWFLKQMAIEIAAELAIGGLLTVVTAGLGALATAAKVGTTVIRWCWKIAKLIDRLKDFLRGIRGIKGALVRGGLRAAKEGLQAGLASAIATTTVNHMRADEKGYTPQDVGTAFISAFAGGAVASPVSRTLGGSGGPGFGPGARQIAGETGAGAVDGLASSAVESGITGQEFNPISGMVLGALLGGGLTAGGRGINAVRPGNSANSPGVTTTTDAPTPGSGAGSGSNGNGSGTTVDTDSSGIPTPGSGGGSSTTGDGSSVDVSVDAPSTGDGSGAADTSGSSPDVSAPASPDVSAPASPDVSAPAGPDATAPASPDATAPASPDVSAPASPDATAPASPDVSAPASPDVSAPASPDVSAPASPDVSAPASPDATAPASPDVSAPASPDATAPASPDVAAPASPDATAPASPDVAAPASPDATAPALPDVAAPASPDATAPTAPDAGSTSQPEAPVAAAPASSTTTTATDADAPATDAPATEAGTDSETGAPEASDAGDGDDVVSPEDVAAVGGAAAMAGAAAMLGKPSFLPTHTPGGSTPAAPTSPAAPPASGPDGTAPDGSVPDGTNPDAADGTASDGSGEDGTGQDGSGQDGSKDAEKPDTSQNNRSERTLDEIKAALDEINPNYDPSDPANGYATNCGNTSSIMNDFFNGSPTTESPTGTLSTPQMEARTGNPQTPMTPEQIEASLRALGAGSHCVVGIDRSTGDGHWFNAYFDGTNVWVVDAQPGTMSPWPPNEPNATNWDASIPPEHVAPAAPDASSTPAAPDASTTPAAAPDASAPDASAPATPEGTKHSPDPAAAPPSPVHSEATPFAGAPEASAPDGDRSANTRYAGQATVPADHASDGSQKAGTTYNGYQIPELTPEIREQLDEFASRPDSPIIRNDDGSYSLKDPIEVEAFDMSNAKHDWVEFQRQVGLQQQGLNKLSIAEWRHNVNYYLKEGRVAQTLQAAANHALADAGVTMKGQAVLHGPDQVAGGRADRFDGAGSLGENSSFGRQWRDRIDDLRQDVAGAMADVPATLHAHVKLNVHLGATDSVGVSPDATQATLTSALPVTGHPSAPPTRAGVVPQPTVSPFGDAAPDAPAGPAPSGASDGEASSTGSESPEQTAPADDSTGSEGSEGESAPADEDVSEGLGAPDASASSDPHGEAEAEPVPATMHDPILDAAFPRLFDAEAPAVSISTVNAAGWAADAGRFLNNCHFVVNALELRFRGYNVIASPTVLGIASNPATGATNAQYEARIPMQIASDWVQADGTRREFQNLDDVEGESTMKKLERLTESWPEGGRGFIGGFWKMGGGHVFTVVKGADGIEFHDGQTAMVDASAHVHKMNTIKVLRVDDLHPSSEVLKTSKPWTVPEAQLLKDWAANPDIAKKPEMMIDRELAANARWRDRNNELTLELEKILSDPSASLADKQRAWDNKGFLQAQNLRLAGGAGYIEQAVKPKPPVLPSGPSAQPPAPPEPFTSAGAAVHDVTVGHDNTTGLGETWA</sequence>
<proteinExistence type="predicted"/>
<dbReference type="Pfam" id="PF15604">
    <property type="entry name" value="Ntox15"/>
    <property type="match status" value="1"/>
</dbReference>
<feature type="compositionally biased region" description="Basic and acidic residues" evidence="1">
    <location>
        <begin position="831"/>
        <end position="848"/>
    </location>
</feature>
<feature type="region of interest" description="Disordered" evidence="1">
    <location>
        <begin position="966"/>
        <end position="1094"/>
    </location>
</feature>
<feature type="compositionally biased region" description="Low complexity" evidence="1">
    <location>
        <begin position="991"/>
        <end position="1027"/>
    </location>
</feature>
<feature type="compositionally biased region" description="Acidic residues" evidence="1">
    <location>
        <begin position="732"/>
        <end position="741"/>
    </location>
</feature>
<dbReference type="InterPro" id="IPR028949">
    <property type="entry name" value="Ntox15"/>
</dbReference>
<feature type="compositionally biased region" description="Pro residues" evidence="1">
    <location>
        <begin position="1682"/>
        <end position="1701"/>
    </location>
</feature>
<evidence type="ECO:0000313" key="3">
    <source>
        <dbReference type="EMBL" id="RXZ69936.1"/>
    </source>
</evidence>
<feature type="region of interest" description="Disordered" evidence="1">
    <location>
        <begin position="893"/>
        <end position="917"/>
    </location>
</feature>
<accession>A0A4V1QXK1</accession>
<feature type="compositionally biased region" description="Polar residues" evidence="1">
    <location>
        <begin position="439"/>
        <end position="451"/>
    </location>
</feature>
<dbReference type="Proteomes" id="UP000293865">
    <property type="component" value="Unassembled WGS sequence"/>
</dbReference>
<comment type="caution">
    <text evidence="3">The sequence shown here is derived from an EMBL/GenBank/DDBJ whole genome shotgun (WGS) entry which is preliminary data.</text>
</comment>
<feature type="region of interest" description="Disordered" evidence="1">
    <location>
        <begin position="1680"/>
        <end position="1705"/>
    </location>
</feature>
<dbReference type="RefSeq" id="WP_129520943.1">
    <property type="nucleotide sequence ID" value="NZ_SDPN01000018.1"/>
</dbReference>
<evidence type="ECO:0000256" key="1">
    <source>
        <dbReference type="SAM" id="MobiDB-lite"/>
    </source>
</evidence>
<feature type="compositionally biased region" description="Polar residues" evidence="1">
    <location>
        <begin position="1083"/>
        <end position="1094"/>
    </location>
</feature>
<feature type="domain" description="Novel toxin 15" evidence="2">
    <location>
        <begin position="1192"/>
        <end position="1266"/>
    </location>
</feature>
<feature type="region of interest" description="Disordered" evidence="1">
    <location>
        <begin position="763"/>
        <end position="848"/>
    </location>
</feature>
<keyword evidence="4" id="KW-1185">Reference proteome</keyword>
<feature type="compositionally biased region" description="Low complexity" evidence="1">
    <location>
        <begin position="469"/>
        <end position="482"/>
    </location>
</feature>
<reference evidence="3 4" key="1">
    <citation type="submission" date="2019-01" db="EMBL/GenBank/DDBJ databases">
        <title>Agromyces.</title>
        <authorList>
            <person name="Li J."/>
        </authorList>
    </citation>
    <scope>NUCLEOTIDE SEQUENCE [LARGE SCALE GENOMIC DNA]</scope>
    <source>
        <strain evidence="3 4">DSM 15934</strain>
    </source>
</reference>
<dbReference type="EMBL" id="SDPN01000018">
    <property type="protein sequence ID" value="RXZ69936.1"/>
    <property type="molecule type" value="Genomic_DNA"/>
</dbReference>
<dbReference type="PANTHER" id="PTHR24216:SF65">
    <property type="entry name" value="PAXILLIN-LIKE PROTEIN 1"/>
    <property type="match status" value="1"/>
</dbReference>
<name>A0A4V1QXK1_9MICO</name>
<evidence type="ECO:0000259" key="2">
    <source>
        <dbReference type="Pfam" id="PF15604"/>
    </source>
</evidence>
<feature type="compositionally biased region" description="Low complexity" evidence="1">
    <location>
        <begin position="1349"/>
        <end position="1363"/>
    </location>
</feature>
<organism evidence="3 4">
    <name type="scientific">Agromyces albus</name>
    <dbReference type="NCBI Taxonomy" id="205332"/>
    <lineage>
        <taxon>Bacteria</taxon>
        <taxon>Bacillati</taxon>
        <taxon>Actinomycetota</taxon>
        <taxon>Actinomycetes</taxon>
        <taxon>Micrococcales</taxon>
        <taxon>Microbacteriaceae</taxon>
        <taxon>Agromyces</taxon>
    </lineage>
</organism>
<dbReference type="PANTHER" id="PTHR24216">
    <property type="entry name" value="PAXILLIN-RELATED"/>
    <property type="match status" value="1"/>
</dbReference>
<feature type="compositionally biased region" description="Low complexity" evidence="1">
    <location>
        <begin position="490"/>
        <end position="722"/>
    </location>
</feature>
<evidence type="ECO:0000313" key="4">
    <source>
        <dbReference type="Proteomes" id="UP000293865"/>
    </source>
</evidence>